<evidence type="ECO:0008006" key="5">
    <source>
        <dbReference type="Google" id="ProtNLM"/>
    </source>
</evidence>
<dbReference type="eggNOG" id="ENOG5031JQ3">
    <property type="taxonomic scope" value="Bacteria"/>
</dbReference>
<evidence type="ECO:0000256" key="1">
    <source>
        <dbReference type="SAM" id="MobiDB-lite"/>
    </source>
</evidence>
<reference evidence="3 4" key="1">
    <citation type="submission" date="2009-10" db="EMBL/GenBank/DDBJ databases">
        <authorList>
            <person name="Qin X."/>
            <person name="Bachman B."/>
            <person name="Battles P."/>
            <person name="Bell A."/>
            <person name="Bess C."/>
            <person name="Bickham C."/>
            <person name="Chaboub L."/>
            <person name="Chen D."/>
            <person name="Coyle M."/>
            <person name="Deiros D.R."/>
            <person name="Dinh H."/>
            <person name="Forbes L."/>
            <person name="Fowler G."/>
            <person name="Francisco L."/>
            <person name="Fu Q."/>
            <person name="Gubbala S."/>
            <person name="Hale W."/>
            <person name="Han Y."/>
            <person name="Hemphill L."/>
            <person name="Highlander S.K."/>
            <person name="Hirani K."/>
            <person name="Hogues M."/>
            <person name="Jackson L."/>
            <person name="Jakkamsetti A."/>
            <person name="Javaid M."/>
            <person name="Jiang H."/>
            <person name="Korchina V."/>
            <person name="Kovar C."/>
            <person name="Lara F."/>
            <person name="Lee S."/>
            <person name="Mata R."/>
            <person name="Mathew T."/>
            <person name="Moen C."/>
            <person name="Morales K."/>
            <person name="Munidasa M."/>
            <person name="Nazareth L."/>
            <person name="Ngo R."/>
            <person name="Nguyen L."/>
            <person name="Okwuonu G."/>
            <person name="Ongeri F."/>
            <person name="Patil S."/>
            <person name="Petrosino J."/>
            <person name="Pham C."/>
            <person name="Pham P."/>
            <person name="Pu L.-L."/>
            <person name="Puazo M."/>
            <person name="Raj R."/>
            <person name="Reid J."/>
            <person name="Rouhana J."/>
            <person name="Saada N."/>
            <person name="Shang Y."/>
            <person name="Simmons D."/>
            <person name="Thornton R."/>
            <person name="Warren J."/>
            <person name="Weissenberger G."/>
            <person name="Zhang J."/>
            <person name="Zhang L."/>
            <person name="Zhou C."/>
            <person name="Zhu D."/>
            <person name="Muzny D."/>
            <person name="Worley K."/>
            <person name="Gibbs R."/>
        </authorList>
    </citation>
    <scope>NUCLEOTIDE SEQUENCE [LARGE SCALE GENOMIC DNA]</scope>
    <source>
        <strain evidence="3 4">DSM 17361</strain>
    </source>
</reference>
<feature type="compositionally biased region" description="Polar residues" evidence="1">
    <location>
        <begin position="277"/>
        <end position="291"/>
    </location>
</feature>
<dbReference type="Proteomes" id="UP000003160">
    <property type="component" value="Unassembled WGS sequence"/>
</dbReference>
<gene>
    <name evidence="3" type="ORF">HMPREF0645_0973</name>
</gene>
<protein>
    <recommendedName>
        <fullName evidence="5">Vitellogenin II</fullName>
    </recommendedName>
</protein>
<feature type="region of interest" description="Disordered" evidence="1">
    <location>
        <begin position="218"/>
        <end position="333"/>
    </location>
</feature>
<evidence type="ECO:0000313" key="3">
    <source>
        <dbReference type="EMBL" id="EFA44558.1"/>
    </source>
</evidence>
<accession>D1PVI8</accession>
<feature type="compositionally biased region" description="Polar residues" evidence="1">
    <location>
        <begin position="222"/>
        <end position="232"/>
    </location>
</feature>
<sequence length="333" mass="37871">MKRLFLLLLIAGSVSVSTLAQSDDLYFVPQKTTKPAQPGTSDDRPTYYRGFNRRVDEYNRAGRFRSYYQKIGIDSLGNDIITFQSGKGVGPDTSYIDTAYVYPGSVDFDDDFEYTRRMSRWDGYYDPWLYTRAPWRFGWYGGWYDPWYYGYSGWYDPWYYSWYGGWYDPWYYGYGGWYSPYYRGWYGYPYGWYGYSNGWYGGGYTRYDGGNPRGLTGDRTWSYGNRRTSANSGRFERRAVNGSRSSTNTYTTRSRRNRSFGGRSNSSRPNSMDSRRNSSFGNSTRSTPNYNSGSFGGSRPSGGSFGGGRPSGGGFGGGRSVGGGGGHFGGGRR</sequence>
<dbReference type="EMBL" id="ACKS01000039">
    <property type="protein sequence ID" value="EFA44558.1"/>
    <property type="molecule type" value="Genomic_DNA"/>
</dbReference>
<dbReference type="OrthoDB" id="1083231at2"/>
<feature type="compositionally biased region" description="Gly residues" evidence="1">
    <location>
        <begin position="294"/>
        <end position="333"/>
    </location>
</feature>
<proteinExistence type="predicted"/>
<dbReference type="HOGENOM" id="CLU_833815_0_0_10"/>
<keyword evidence="2" id="KW-0732">Signal</keyword>
<organism evidence="3 4">
    <name type="scientific">Hallella bergensis DSM 17361</name>
    <dbReference type="NCBI Taxonomy" id="585502"/>
    <lineage>
        <taxon>Bacteria</taxon>
        <taxon>Pseudomonadati</taxon>
        <taxon>Bacteroidota</taxon>
        <taxon>Bacteroidia</taxon>
        <taxon>Bacteroidales</taxon>
        <taxon>Prevotellaceae</taxon>
        <taxon>Hallella</taxon>
    </lineage>
</organism>
<evidence type="ECO:0000313" key="4">
    <source>
        <dbReference type="Proteomes" id="UP000003160"/>
    </source>
</evidence>
<dbReference type="AlphaFoldDB" id="D1PVI8"/>
<keyword evidence="4" id="KW-1185">Reference proteome</keyword>
<comment type="caution">
    <text evidence="3">The sequence shown here is derived from an EMBL/GenBank/DDBJ whole genome shotgun (WGS) entry which is preliminary data.</text>
</comment>
<evidence type="ECO:0000256" key="2">
    <source>
        <dbReference type="SAM" id="SignalP"/>
    </source>
</evidence>
<feature type="signal peptide" evidence="2">
    <location>
        <begin position="1"/>
        <end position="22"/>
    </location>
</feature>
<name>D1PVI8_9BACT</name>
<feature type="compositionally biased region" description="Low complexity" evidence="1">
    <location>
        <begin position="259"/>
        <end position="271"/>
    </location>
</feature>
<feature type="compositionally biased region" description="Low complexity" evidence="1">
    <location>
        <begin position="243"/>
        <end position="252"/>
    </location>
</feature>
<feature type="chain" id="PRO_5003025214" description="Vitellogenin II" evidence="2">
    <location>
        <begin position="23"/>
        <end position="333"/>
    </location>
</feature>
<dbReference type="RefSeq" id="WP_007173087.1">
    <property type="nucleotide sequence ID" value="NZ_GG704780.1"/>
</dbReference>